<evidence type="ECO:0000313" key="1">
    <source>
        <dbReference type="EMBL" id="ADJ14832.1"/>
    </source>
</evidence>
<dbReference type="EMBL" id="AOHV01000015">
    <property type="protein sequence ID" value="ELY39415.1"/>
    <property type="molecule type" value="Genomic_DNA"/>
</dbReference>
<accession>D8JAW0</accession>
<dbReference type="Proteomes" id="UP000011645">
    <property type="component" value="Unassembled WGS sequence"/>
</dbReference>
<sequence length="48" mass="5521">MSQTKKDLTTVAVSKQTHRWINGLRRGGETFDRLIQKMAAQYDPEEAN</sequence>
<protein>
    <submittedName>
        <fullName evidence="1">Uncharacterized protein</fullName>
    </submittedName>
</protein>
<dbReference type="eggNOG" id="arCOG13422">
    <property type="taxonomic scope" value="Archaea"/>
</dbReference>
<dbReference type="HOGENOM" id="CLU_3147857_0_0_2"/>
<evidence type="ECO:0000313" key="3">
    <source>
        <dbReference type="Proteomes" id="UP000000390"/>
    </source>
</evidence>
<reference evidence="2 4" key="2">
    <citation type="journal article" date="2014" name="PLoS Genet.">
        <title>Phylogenetically driven sequencing of extremely halophilic archaea reveals strategies for static and dynamic osmo-response.</title>
        <authorList>
            <person name="Becker E.A."/>
            <person name="Seitzer P.M."/>
            <person name="Tritt A."/>
            <person name="Larsen D."/>
            <person name="Krusor M."/>
            <person name="Yao A.I."/>
            <person name="Wu D."/>
            <person name="Madern D."/>
            <person name="Eisen J.A."/>
            <person name="Darling A.E."/>
            <person name="Facciotti M.T."/>
        </authorList>
    </citation>
    <scope>NUCLEOTIDE SEQUENCE [LARGE SCALE GENOMIC DNA]</scope>
    <source>
        <strain evidence="2">B3</strain>
        <strain evidence="4">DSM 18796 / CECT 7217 / JCM 14584 / KCTC 4019 / B3</strain>
    </source>
</reference>
<dbReference type="STRING" id="795797.HacjB3_07235"/>
<organism evidence="1 3">
    <name type="scientific">Halalkalicoccus jeotgali (strain DSM 18796 / CECT 7217 / JCM 14584 / KCTC 4019 / B3)</name>
    <dbReference type="NCBI Taxonomy" id="795797"/>
    <lineage>
        <taxon>Archaea</taxon>
        <taxon>Methanobacteriati</taxon>
        <taxon>Methanobacteriota</taxon>
        <taxon>Stenosarchaea group</taxon>
        <taxon>Halobacteria</taxon>
        <taxon>Halobacteriales</taxon>
        <taxon>Halococcaceae</taxon>
        <taxon>Halalkalicoccus</taxon>
    </lineage>
</organism>
<proteinExistence type="predicted"/>
<gene>
    <name evidence="1" type="ordered locus">HacjB3_07235</name>
    <name evidence="2" type="ORF">C497_05647</name>
</gene>
<name>D8JAW0_HALJB</name>
<reference evidence="1 3" key="1">
    <citation type="journal article" date="2010" name="J. Bacteriol.">
        <title>Complete genome sequence of Halalkalicoccus jeotgali B3(T), an extremely halophilic archaeon.</title>
        <authorList>
            <person name="Roh S.W."/>
            <person name="Nam Y.D."/>
            <person name="Nam S.H."/>
            <person name="Choi S.H."/>
            <person name="Park H.S."/>
            <person name="Bae J.W."/>
        </authorList>
    </citation>
    <scope>NUCLEOTIDE SEQUENCE [LARGE SCALE GENOMIC DNA]</scope>
    <source>
        <strain evidence="1">B3</strain>
        <strain evidence="3">DSM 18796 / CECT 7217 / JCM 14584 / KCTC 4019 / B3</strain>
    </source>
</reference>
<dbReference type="KEGG" id="hje:HacjB3_07235"/>
<keyword evidence="4" id="KW-1185">Reference proteome</keyword>
<evidence type="ECO:0000313" key="2">
    <source>
        <dbReference type="EMBL" id="ELY39415.1"/>
    </source>
</evidence>
<dbReference type="EMBL" id="CP002062">
    <property type="protein sequence ID" value="ADJ14832.1"/>
    <property type="molecule type" value="Genomic_DNA"/>
</dbReference>
<evidence type="ECO:0000313" key="4">
    <source>
        <dbReference type="Proteomes" id="UP000011645"/>
    </source>
</evidence>
<dbReference type="Proteomes" id="UP000000390">
    <property type="component" value="Chromosome"/>
</dbReference>
<dbReference type="PATRIC" id="fig|795797.18.peg.1440"/>
<dbReference type="AlphaFoldDB" id="D8JAW0"/>